<dbReference type="Proteomes" id="UP000515151">
    <property type="component" value="Chromosome 6"/>
</dbReference>
<dbReference type="RefSeq" id="XP_031401079.1">
    <property type="nucleotide sequence ID" value="XM_031545219.1"/>
</dbReference>
<gene>
    <name evidence="3" type="primary">LOC116211028</name>
</gene>
<name>A0A6P8E3J1_PUNGR</name>
<dbReference type="PANTHER" id="PTHR45966">
    <property type="entry name" value="GDSL-LIKE LIPASE/ACYLHYDROLASE"/>
    <property type="match status" value="1"/>
</dbReference>
<proteinExistence type="predicted"/>
<dbReference type="InterPro" id="IPR044552">
    <property type="entry name" value="GLIP1-5/GLL25"/>
</dbReference>
<dbReference type="OrthoDB" id="1600564at2759"/>
<protein>
    <submittedName>
        <fullName evidence="3">GDSL lipase-like</fullName>
    </submittedName>
</protein>
<evidence type="ECO:0000313" key="2">
    <source>
        <dbReference type="Proteomes" id="UP000515151"/>
    </source>
</evidence>
<organism evidence="2 3">
    <name type="scientific">Punica granatum</name>
    <name type="common">Pomegranate</name>
    <dbReference type="NCBI Taxonomy" id="22663"/>
    <lineage>
        <taxon>Eukaryota</taxon>
        <taxon>Viridiplantae</taxon>
        <taxon>Streptophyta</taxon>
        <taxon>Embryophyta</taxon>
        <taxon>Tracheophyta</taxon>
        <taxon>Spermatophyta</taxon>
        <taxon>Magnoliopsida</taxon>
        <taxon>eudicotyledons</taxon>
        <taxon>Gunneridae</taxon>
        <taxon>Pentapetalae</taxon>
        <taxon>rosids</taxon>
        <taxon>malvids</taxon>
        <taxon>Myrtales</taxon>
        <taxon>Lythraceae</taxon>
        <taxon>Punica</taxon>
    </lineage>
</organism>
<evidence type="ECO:0000313" key="3">
    <source>
        <dbReference type="RefSeq" id="XP_031401079.1"/>
    </source>
</evidence>
<sequence length="186" mass="20843">MSRESSYPSYLVRIRQTKHILLLLLGDSLFSPGNNNYIKTNAESQTNVWPHRETYFEYPTGRFSHDHLIPDFIGNTGPICGVSKLVDAAAAFLLPGNYEFTVMLEFSSSTGYTFERTATKLQEGVIGVKARFSTENHIPVKASHRFQESVVGGSPYRGIFSCGGKRTVKEYVFVQEPEALQPQNIV</sequence>
<keyword evidence="2" id="KW-1185">Reference proteome</keyword>
<evidence type="ECO:0000256" key="1">
    <source>
        <dbReference type="ARBA" id="ARBA00022729"/>
    </source>
</evidence>
<reference evidence="3" key="2">
    <citation type="submission" date="2025-08" db="UniProtKB">
        <authorList>
            <consortium name="RefSeq"/>
        </authorList>
    </citation>
    <scope>IDENTIFICATION</scope>
    <source>
        <tissue evidence="3">Leaf</tissue>
    </source>
</reference>
<keyword evidence="1" id="KW-0732">Signal</keyword>
<dbReference type="PANTHER" id="PTHR45966:SF1">
    <property type="entry name" value="GDSL ESTERASE_LIPASE 1-RELATED"/>
    <property type="match status" value="1"/>
</dbReference>
<dbReference type="GeneID" id="116211028"/>
<dbReference type="GO" id="GO:0016298">
    <property type="term" value="F:lipase activity"/>
    <property type="evidence" value="ECO:0007669"/>
    <property type="project" value="TreeGrafter"/>
</dbReference>
<dbReference type="AlphaFoldDB" id="A0A6P8E3J1"/>
<accession>A0A6P8E3J1</accession>
<reference evidence="2" key="1">
    <citation type="journal article" date="2020" name="Plant Biotechnol. J.">
        <title>The pomegranate (Punica granatum L.) draft genome dissects genetic divergence between soft- and hard-seeded cultivars.</title>
        <authorList>
            <person name="Luo X."/>
            <person name="Li H."/>
            <person name="Wu Z."/>
            <person name="Yao W."/>
            <person name="Zhao P."/>
            <person name="Cao D."/>
            <person name="Yu H."/>
            <person name="Li K."/>
            <person name="Poudel K."/>
            <person name="Zhao D."/>
            <person name="Zhang F."/>
            <person name="Xia X."/>
            <person name="Chen L."/>
            <person name="Wang Q."/>
            <person name="Jing D."/>
            <person name="Cao S."/>
        </authorList>
    </citation>
    <scope>NUCLEOTIDE SEQUENCE [LARGE SCALE GENOMIC DNA]</scope>
    <source>
        <strain evidence="2">cv. Tunisia</strain>
    </source>
</reference>